<evidence type="ECO:0000259" key="8">
    <source>
        <dbReference type="Pfam" id="PF24160"/>
    </source>
</evidence>
<comment type="subcellular location">
    <subcellularLocation>
        <location evidence="1">Membrane</location>
    </subcellularLocation>
</comment>
<dbReference type="HOGENOM" id="CLU_015325_5_1_1"/>
<dbReference type="EMBL" id="KL198017">
    <property type="protein sequence ID" value="KDQ20765.1"/>
    <property type="molecule type" value="Genomic_DNA"/>
</dbReference>
<evidence type="ECO:0000256" key="2">
    <source>
        <dbReference type="ARBA" id="ARBA00007558"/>
    </source>
</evidence>
<keyword evidence="3 6" id="KW-0812">Transmembrane</keyword>
<keyword evidence="10" id="KW-1185">Reference proteome</keyword>
<dbReference type="Pfam" id="PF04884">
    <property type="entry name" value="UVB_sens_prot"/>
    <property type="match status" value="1"/>
</dbReference>
<feature type="domain" description="Root UVB sensitive protein C-terminal" evidence="8">
    <location>
        <begin position="351"/>
        <end position="407"/>
    </location>
</feature>
<dbReference type="AlphaFoldDB" id="A0A067N1E5"/>
<accession>A0A067N1E5</accession>
<evidence type="ECO:0000256" key="1">
    <source>
        <dbReference type="ARBA" id="ARBA00004370"/>
    </source>
</evidence>
<name>A0A067N1E5_BOTB1</name>
<evidence type="ECO:0000256" key="4">
    <source>
        <dbReference type="ARBA" id="ARBA00022989"/>
    </source>
</evidence>
<dbReference type="OrthoDB" id="364779at2759"/>
<dbReference type="InParanoid" id="A0A067N1E5"/>
<feature type="transmembrane region" description="Helical" evidence="6">
    <location>
        <begin position="249"/>
        <end position="267"/>
    </location>
</feature>
<protein>
    <recommendedName>
        <fullName evidence="11">DUF647-domain-containing protein</fullName>
    </recommendedName>
</protein>
<feature type="transmembrane region" description="Helical" evidence="6">
    <location>
        <begin position="226"/>
        <end position="243"/>
    </location>
</feature>
<evidence type="ECO:0000313" key="10">
    <source>
        <dbReference type="Proteomes" id="UP000027195"/>
    </source>
</evidence>
<dbReference type="Pfam" id="PF24160">
    <property type="entry name" value="UVB_sens_C"/>
    <property type="match status" value="1"/>
</dbReference>
<keyword evidence="4 6" id="KW-1133">Transmembrane helix</keyword>
<dbReference type="GO" id="GO:0016020">
    <property type="term" value="C:membrane"/>
    <property type="evidence" value="ECO:0007669"/>
    <property type="project" value="UniProtKB-SubCell"/>
</dbReference>
<comment type="similarity">
    <text evidence="2">Belongs to the RUS1 family.</text>
</comment>
<dbReference type="InterPro" id="IPR055412">
    <property type="entry name" value="UVB_sens_C"/>
</dbReference>
<evidence type="ECO:0000256" key="6">
    <source>
        <dbReference type="SAM" id="Phobius"/>
    </source>
</evidence>
<dbReference type="PANTHER" id="PTHR12770">
    <property type="entry name" value="RUS1 FAMILY PROTEIN C16ORF58"/>
    <property type="match status" value="1"/>
</dbReference>
<sequence length="457" mass="49891">MATDGELPTIHELDELGNVASTLCFARRGSNDGDSDLKLIRRATPAQSGGRSNWHRLQSLSSVFLPAGYPESVTPDYLPYQTYGILQAFASSLAGLLASRAVLQGVGVGDANATPTAALFLTILQDSFGRVATILFAWRLGTHFEPECKQYRLVADILNDAALISDCLSPAFPFHIRVPMLCASSCSRAVCGIAAGSAKAALRRHFIAKEGSVGDLTAKEGSQETAISLLGMLIGTVLVSYITTPLSTWITLLLLIAVHLFLNYLGVRAVTMHTLNRQRANIVFQALDESDTILSPQEVAARERVFEWDGALRWSGNVLGHCRMGVSWSIFAREFGVYSTTDQVDILKLFQGEKYFLCCDNTQPRGALQIAVCLKEDAGQRDYLRAWVHALLLAKSLQHTQLSCRIEIELSMKKAGRLVDAKNISRLRAAGWDLDESALVTGAISRIRMGSEGKKDR</sequence>
<proteinExistence type="inferred from homology"/>
<evidence type="ECO:0008006" key="11">
    <source>
        <dbReference type="Google" id="ProtNLM"/>
    </source>
</evidence>
<dbReference type="InterPro" id="IPR054549">
    <property type="entry name" value="UVB_sens_RUS_dom"/>
</dbReference>
<dbReference type="Proteomes" id="UP000027195">
    <property type="component" value="Unassembled WGS sequence"/>
</dbReference>
<evidence type="ECO:0000313" key="9">
    <source>
        <dbReference type="EMBL" id="KDQ20765.1"/>
    </source>
</evidence>
<evidence type="ECO:0000259" key="7">
    <source>
        <dbReference type="Pfam" id="PF04884"/>
    </source>
</evidence>
<keyword evidence="5 6" id="KW-0472">Membrane</keyword>
<gene>
    <name evidence="9" type="ORF">BOTBODRAFT_124590</name>
</gene>
<dbReference type="PANTHER" id="PTHR12770:SF31">
    <property type="entry name" value="RUS FAMILY MEMBER 1"/>
    <property type="match status" value="1"/>
</dbReference>
<feature type="domain" description="Protein root UVB sensitive/RUS" evidence="7">
    <location>
        <begin position="57"/>
        <end position="287"/>
    </location>
</feature>
<dbReference type="InterPro" id="IPR006968">
    <property type="entry name" value="RUS_fam"/>
</dbReference>
<organism evidence="9 10">
    <name type="scientific">Botryobasidium botryosum (strain FD-172 SS1)</name>
    <dbReference type="NCBI Taxonomy" id="930990"/>
    <lineage>
        <taxon>Eukaryota</taxon>
        <taxon>Fungi</taxon>
        <taxon>Dikarya</taxon>
        <taxon>Basidiomycota</taxon>
        <taxon>Agaricomycotina</taxon>
        <taxon>Agaricomycetes</taxon>
        <taxon>Cantharellales</taxon>
        <taxon>Botryobasidiaceae</taxon>
        <taxon>Botryobasidium</taxon>
    </lineage>
</organism>
<evidence type="ECO:0000256" key="3">
    <source>
        <dbReference type="ARBA" id="ARBA00022692"/>
    </source>
</evidence>
<reference evidence="10" key="1">
    <citation type="journal article" date="2014" name="Proc. Natl. Acad. Sci. U.S.A.">
        <title>Extensive sampling of basidiomycete genomes demonstrates inadequacy of the white-rot/brown-rot paradigm for wood decay fungi.</title>
        <authorList>
            <person name="Riley R."/>
            <person name="Salamov A.A."/>
            <person name="Brown D.W."/>
            <person name="Nagy L.G."/>
            <person name="Floudas D."/>
            <person name="Held B.W."/>
            <person name="Levasseur A."/>
            <person name="Lombard V."/>
            <person name="Morin E."/>
            <person name="Otillar R."/>
            <person name="Lindquist E.A."/>
            <person name="Sun H."/>
            <person name="LaButti K.M."/>
            <person name="Schmutz J."/>
            <person name="Jabbour D."/>
            <person name="Luo H."/>
            <person name="Baker S.E."/>
            <person name="Pisabarro A.G."/>
            <person name="Walton J.D."/>
            <person name="Blanchette R.A."/>
            <person name="Henrissat B."/>
            <person name="Martin F."/>
            <person name="Cullen D."/>
            <person name="Hibbett D.S."/>
            <person name="Grigoriev I.V."/>
        </authorList>
    </citation>
    <scope>NUCLEOTIDE SEQUENCE [LARGE SCALE GENOMIC DNA]</scope>
    <source>
        <strain evidence="10">FD-172 SS1</strain>
    </source>
</reference>
<evidence type="ECO:0000256" key="5">
    <source>
        <dbReference type="ARBA" id="ARBA00023136"/>
    </source>
</evidence>